<dbReference type="InterPro" id="IPR020904">
    <property type="entry name" value="Sc_DH/Rdtase_CS"/>
</dbReference>
<dbReference type="SUPFAM" id="SSF51735">
    <property type="entry name" value="NAD(P)-binding Rossmann-fold domains"/>
    <property type="match status" value="1"/>
</dbReference>
<dbReference type="Proteomes" id="UP000320231">
    <property type="component" value="Chromosome"/>
</dbReference>
<dbReference type="AlphaFoldDB" id="A0A455UDK2"/>
<dbReference type="InterPro" id="IPR036291">
    <property type="entry name" value="NAD(P)-bd_dom_sf"/>
</dbReference>
<comment type="similarity">
    <text evidence="1">Belongs to the short-chain dehydrogenases/reductases (SDR) family.</text>
</comment>
<gene>
    <name evidence="2" type="ORF">HSBAA_46890</name>
</gene>
<evidence type="ECO:0000313" key="2">
    <source>
        <dbReference type="EMBL" id="BBI63383.1"/>
    </source>
</evidence>
<dbReference type="PANTHER" id="PTHR43943">
    <property type="entry name" value="DEHYDROGENASE/REDUCTASE (SDR FAMILY) MEMBER 4"/>
    <property type="match status" value="1"/>
</dbReference>
<dbReference type="PRINTS" id="PR00081">
    <property type="entry name" value="GDHRDH"/>
</dbReference>
<name>A0A455UDK2_9GAMM</name>
<accession>A0A455UDK2</accession>
<dbReference type="Pfam" id="PF00106">
    <property type="entry name" value="adh_short"/>
    <property type="match status" value="1"/>
</dbReference>
<dbReference type="InterPro" id="IPR002347">
    <property type="entry name" value="SDR_fam"/>
</dbReference>
<protein>
    <submittedName>
        <fullName evidence="2">Short-chain dehydrogenase</fullName>
    </submittedName>
</protein>
<dbReference type="KEGG" id="hsr:HSBAA_46890"/>
<dbReference type="EMBL" id="AP019514">
    <property type="protein sequence ID" value="BBI63383.1"/>
    <property type="molecule type" value="Genomic_DNA"/>
</dbReference>
<reference evidence="2 3" key="1">
    <citation type="journal article" date="2019" name="Microbiol. Resour. Announc.">
        <title>Complete Genome Sequence of Halomonas sulfidaeris Strain Esulfide1 Isolated from a Metal Sulfide Rock at a Depth of 2,200 Meters, Obtained Using Nanopore Sequencing.</title>
        <authorList>
            <person name="Saito M."/>
            <person name="Nishigata A."/>
            <person name="Galipon J."/>
            <person name="Arakawa K."/>
        </authorList>
    </citation>
    <scope>NUCLEOTIDE SEQUENCE [LARGE SCALE GENOMIC DNA]</scope>
    <source>
        <strain evidence="2 3">ATCC BAA-803</strain>
    </source>
</reference>
<dbReference type="PROSITE" id="PS00061">
    <property type="entry name" value="ADH_SHORT"/>
    <property type="match status" value="1"/>
</dbReference>
<dbReference type="CDD" id="cd05233">
    <property type="entry name" value="SDR_c"/>
    <property type="match status" value="1"/>
</dbReference>
<dbReference type="PANTHER" id="PTHR43943:SF2">
    <property type="entry name" value="DEHYDROGENASE_REDUCTASE 4"/>
    <property type="match status" value="1"/>
</dbReference>
<evidence type="ECO:0000313" key="3">
    <source>
        <dbReference type="Proteomes" id="UP000320231"/>
    </source>
</evidence>
<organism evidence="2 3">
    <name type="scientific">Vreelandella sulfidaeris</name>
    <dbReference type="NCBI Taxonomy" id="115553"/>
    <lineage>
        <taxon>Bacteria</taxon>
        <taxon>Pseudomonadati</taxon>
        <taxon>Pseudomonadota</taxon>
        <taxon>Gammaproteobacteria</taxon>
        <taxon>Oceanospirillales</taxon>
        <taxon>Halomonadaceae</taxon>
        <taxon>Vreelandella</taxon>
    </lineage>
</organism>
<sequence length="280" mass="30471">MQINLSGKRAIITGSTAGIGFAIAQGLANAGADVVVTGRTQERVDKAIATIKQEAPNVNVEGVAVDLGTAEGCQTLIEQQPNADILINNVGIFWSSRLFEVDDATWQQFFDINIMSAVRLSRHYAQGMRERDWGRIQFISSESGINIPTEMVHYGMTKSALLSVSRGLAKALSGTQVTVNAILPGPTRSEGVLSMIGEMAEKEGISQQEMEARFVKENRPSSIIQRLATPEEVASMSVYAASPPSQRDNGRGIACRRRYCRYPNLSALLLVSYQSGYGRR</sequence>
<evidence type="ECO:0000256" key="1">
    <source>
        <dbReference type="ARBA" id="ARBA00006484"/>
    </source>
</evidence>
<proteinExistence type="inferred from homology"/>
<dbReference type="Gene3D" id="3.40.50.720">
    <property type="entry name" value="NAD(P)-binding Rossmann-like Domain"/>
    <property type="match status" value="1"/>
</dbReference>